<dbReference type="PANTHER" id="PTHR34512:SF30">
    <property type="entry name" value="OUTER MEMBRANE PROTEIN ASSEMBLY FACTOR BAMB"/>
    <property type="match status" value="1"/>
</dbReference>
<dbReference type="RefSeq" id="WP_083346811.1">
    <property type="nucleotide sequence ID" value="NZ_LT629690.1"/>
</dbReference>
<evidence type="ECO:0000256" key="1">
    <source>
        <dbReference type="SAM" id="SignalP"/>
    </source>
</evidence>
<keyword evidence="3" id="KW-1185">Reference proteome</keyword>
<proteinExistence type="predicted"/>
<evidence type="ECO:0000313" key="2">
    <source>
        <dbReference type="EMBL" id="SDG05924.1"/>
    </source>
</evidence>
<dbReference type="OrthoDB" id="100712at2"/>
<sequence length="538" mass="58671">MFNTTKLKTLSAIATVVLGCGMAVAQNGNWLMSGGDVERSGWNKDEHILSKTNVGKLKLLWKTKTDVYPQGLHTLMDPLVVQNVPTAEGPKEIVYILGVGDTLYAFDAKSGKPFFEHHFKYTPPKPEVRMGPDGQPRQMPAQPTDTRHYNFLNPGGSTDVPVIGEPDAKGVRPIYVIDGGGNLHTLSNVTGEDIQEPIKGGSTSKFALQLYKGSIIWAGRGGIFSAVVTPGADYGKVTTSKGFGGGGGLWGRRGPVITSDGTVWTTTGDGIYNPSNPNNLVLGNSVVGFHLKDGNWQVKDWFTPTNWDWLRRRDLDPNNTPTAFTFKGKEYMAASGKECRLYLLDPQNPGGTTDHHEPFIKTPYICNEAVDFASAGSWGAVSSWEDKAGTRWVLVPFWGPKHSQFKFPIENTPVTKEGGVGAFKLVEEGGKPVYKPVWVSRDMFRGEPPIIANGVVYTWGSGDDTQQVWPDIGLNFDSSNRAALSNHVTVYALDAETGKELWSSKDTITSFNHFTGVTVANGKVYMSSYDGNVYCFGL</sequence>
<keyword evidence="1" id="KW-0732">Signal</keyword>
<reference evidence="2 3" key="1">
    <citation type="submission" date="2016-10" db="EMBL/GenBank/DDBJ databases">
        <authorList>
            <person name="de Groot N.N."/>
        </authorList>
    </citation>
    <scope>NUCLEOTIDE SEQUENCE [LARGE SCALE GENOMIC DNA]</scope>
    <source>
        <strain evidence="2 3">GAS232</strain>
    </source>
</reference>
<dbReference type="Gene3D" id="2.130.10.10">
    <property type="entry name" value="YVTN repeat-like/Quinoprotein amine dehydrogenase"/>
    <property type="match status" value="1"/>
</dbReference>
<feature type="chain" id="PRO_5009242541" evidence="1">
    <location>
        <begin position="26"/>
        <end position="538"/>
    </location>
</feature>
<dbReference type="SUPFAM" id="SSF50998">
    <property type="entry name" value="Quinoprotein alcohol dehydrogenase-like"/>
    <property type="match status" value="2"/>
</dbReference>
<organism evidence="2 3">
    <name type="scientific">Terriglobus roseus</name>
    <dbReference type="NCBI Taxonomy" id="392734"/>
    <lineage>
        <taxon>Bacteria</taxon>
        <taxon>Pseudomonadati</taxon>
        <taxon>Acidobacteriota</taxon>
        <taxon>Terriglobia</taxon>
        <taxon>Terriglobales</taxon>
        <taxon>Acidobacteriaceae</taxon>
        <taxon>Terriglobus</taxon>
    </lineage>
</organism>
<evidence type="ECO:0000313" key="3">
    <source>
        <dbReference type="Proteomes" id="UP000182427"/>
    </source>
</evidence>
<dbReference type="InterPro" id="IPR011047">
    <property type="entry name" value="Quinoprotein_ADH-like_sf"/>
</dbReference>
<dbReference type="InterPro" id="IPR015943">
    <property type="entry name" value="WD40/YVTN_repeat-like_dom_sf"/>
</dbReference>
<dbReference type="Proteomes" id="UP000182427">
    <property type="component" value="Chromosome I"/>
</dbReference>
<gene>
    <name evidence="2" type="ORF">SAMN05444167_4138</name>
</gene>
<dbReference type="Gene3D" id="2.140.10.10">
    <property type="entry name" value="Quinoprotein alcohol dehydrogenase-like superfamily"/>
    <property type="match status" value="1"/>
</dbReference>
<dbReference type="PANTHER" id="PTHR34512">
    <property type="entry name" value="CELL SURFACE PROTEIN"/>
    <property type="match status" value="1"/>
</dbReference>
<dbReference type="AlphaFoldDB" id="A0A1G7R5D7"/>
<dbReference type="PROSITE" id="PS51257">
    <property type="entry name" value="PROKAR_LIPOPROTEIN"/>
    <property type="match status" value="1"/>
</dbReference>
<feature type="signal peptide" evidence="1">
    <location>
        <begin position="1"/>
        <end position="25"/>
    </location>
</feature>
<dbReference type="EMBL" id="LT629690">
    <property type="protein sequence ID" value="SDG05924.1"/>
    <property type="molecule type" value="Genomic_DNA"/>
</dbReference>
<accession>A0A1G7R5D7</accession>
<name>A0A1G7R5D7_9BACT</name>
<protein>
    <submittedName>
        <fullName evidence="2">PQQ-like domain-containing protein</fullName>
    </submittedName>
</protein>